<dbReference type="InterPro" id="IPR036259">
    <property type="entry name" value="MFS_trans_sf"/>
</dbReference>
<protein>
    <submittedName>
        <fullName evidence="8">MFS transporter</fullName>
    </submittedName>
</protein>
<dbReference type="PANTHER" id="PTHR42718:SF42">
    <property type="entry name" value="EXPORT PROTEIN"/>
    <property type="match status" value="1"/>
</dbReference>
<feature type="transmembrane region" description="Helical" evidence="6">
    <location>
        <begin position="160"/>
        <end position="178"/>
    </location>
</feature>
<feature type="transmembrane region" description="Helical" evidence="6">
    <location>
        <begin position="106"/>
        <end position="124"/>
    </location>
</feature>
<feature type="transmembrane region" description="Helical" evidence="6">
    <location>
        <begin position="315"/>
        <end position="337"/>
    </location>
</feature>
<feature type="domain" description="Major facilitator superfamily (MFS) profile" evidence="7">
    <location>
        <begin position="8"/>
        <end position="470"/>
    </location>
</feature>
<evidence type="ECO:0000313" key="9">
    <source>
        <dbReference type="Proteomes" id="UP000247832"/>
    </source>
</evidence>
<comment type="caution">
    <text evidence="8">The sequence shown here is derived from an EMBL/GenBank/DDBJ whole genome shotgun (WGS) entry which is preliminary data.</text>
</comment>
<feature type="transmembrane region" description="Helical" evidence="6">
    <location>
        <begin position="286"/>
        <end position="309"/>
    </location>
</feature>
<comment type="subcellular location">
    <subcellularLocation>
        <location evidence="1">Cell membrane</location>
        <topology evidence="1">Multi-pass membrane protein</topology>
    </subcellularLocation>
</comment>
<dbReference type="Proteomes" id="UP000247832">
    <property type="component" value="Unassembled WGS sequence"/>
</dbReference>
<dbReference type="Gene3D" id="1.20.1720.10">
    <property type="entry name" value="Multidrug resistance protein D"/>
    <property type="match status" value="1"/>
</dbReference>
<accession>A0A2V5L8X6</accession>
<evidence type="ECO:0000256" key="5">
    <source>
        <dbReference type="SAM" id="MobiDB-lite"/>
    </source>
</evidence>
<keyword evidence="4 6" id="KW-0472">Membrane</keyword>
<keyword evidence="2 6" id="KW-0812">Transmembrane</keyword>
<dbReference type="GO" id="GO:0005886">
    <property type="term" value="C:plasma membrane"/>
    <property type="evidence" value="ECO:0007669"/>
    <property type="project" value="UniProtKB-SubCell"/>
</dbReference>
<dbReference type="EMBL" id="QJVD01000007">
    <property type="protein sequence ID" value="PYI67975.1"/>
    <property type="molecule type" value="Genomic_DNA"/>
</dbReference>
<feature type="transmembrane region" description="Helical" evidence="6">
    <location>
        <begin position="242"/>
        <end position="265"/>
    </location>
</feature>
<dbReference type="PANTHER" id="PTHR42718">
    <property type="entry name" value="MAJOR FACILITATOR SUPERFAMILY MULTIDRUG TRANSPORTER MFSC"/>
    <property type="match status" value="1"/>
</dbReference>
<dbReference type="GO" id="GO:0022857">
    <property type="term" value="F:transmembrane transporter activity"/>
    <property type="evidence" value="ECO:0007669"/>
    <property type="project" value="InterPro"/>
</dbReference>
<reference evidence="8 9" key="1">
    <citation type="submission" date="2018-05" db="EMBL/GenBank/DDBJ databases">
        <title>Genetic diversity of glacier-inhabiting Cryobacterium bacteria in China and description of Cryobacterium mengkeensis sp. nov. and Arthrobacter glacialis sp. nov.</title>
        <authorList>
            <person name="Liu Q."/>
            <person name="Xin Y.-H."/>
        </authorList>
    </citation>
    <scope>NUCLEOTIDE SEQUENCE [LARGE SCALE GENOMIC DNA]</scope>
    <source>
        <strain evidence="8 9">LI2</strain>
    </source>
</reference>
<feature type="transmembrane region" description="Helical" evidence="6">
    <location>
        <begin position="447"/>
        <end position="466"/>
    </location>
</feature>
<evidence type="ECO:0000256" key="4">
    <source>
        <dbReference type="ARBA" id="ARBA00023136"/>
    </source>
</evidence>
<feature type="transmembrane region" description="Helical" evidence="6">
    <location>
        <begin position="47"/>
        <end position="65"/>
    </location>
</feature>
<feature type="transmembrane region" description="Helical" evidence="6">
    <location>
        <begin position="77"/>
        <end position="100"/>
    </location>
</feature>
<feature type="transmembrane region" description="Helical" evidence="6">
    <location>
        <begin position="218"/>
        <end position="236"/>
    </location>
</feature>
<evidence type="ECO:0000256" key="6">
    <source>
        <dbReference type="SAM" id="Phobius"/>
    </source>
</evidence>
<dbReference type="PROSITE" id="PS50850">
    <property type="entry name" value="MFS"/>
    <property type="match status" value="1"/>
</dbReference>
<proteinExistence type="predicted"/>
<dbReference type="PRINTS" id="PR01036">
    <property type="entry name" value="TCRTETB"/>
</dbReference>
<keyword evidence="9" id="KW-1185">Reference proteome</keyword>
<dbReference type="Gene3D" id="1.20.1250.20">
    <property type="entry name" value="MFS general substrate transporter like domains"/>
    <property type="match status" value="1"/>
</dbReference>
<keyword evidence="3 6" id="KW-1133">Transmembrane helix</keyword>
<feature type="transmembrane region" description="Helical" evidence="6">
    <location>
        <begin position="136"/>
        <end position="154"/>
    </location>
</feature>
<name>A0A2V5L8X6_9MICC</name>
<dbReference type="InterPro" id="IPR020846">
    <property type="entry name" value="MFS_dom"/>
</dbReference>
<feature type="transmembrane region" description="Helical" evidence="6">
    <location>
        <begin position="349"/>
        <end position="368"/>
    </location>
</feature>
<evidence type="ECO:0000256" key="1">
    <source>
        <dbReference type="ARBA" id="ARBA00004651"/>
    </source>
</evidence>
<sequence>MTPVQRRVLGVAVLASFVAFLDGAIVNVALPAMTRELGGGITTQQWVVDAYLLALGSLILIAGSLSDTFGRVRILRAGLLIFGAASLACTVAPGALFLIVARAVQGAGAALLVPSSLALITSTFSGPEQGRAIGRWTAWTGTAFLAGPLVGGLLVDFTSWRLIFAINVLPIAATLFLLKGLALPRAVAYDAGPSTAASPPSGRRADASPSGRPRRIDGTGAVLAAVGLAGTVFALIEQDRLGWAHPAVSVPFVAGLVALALFLWWEHRRPNPMMPLPLFRIRNFGMGNLATTFVYAGVSLGQLMVALFLQEIAGFTAAAAGLASLPVAVISLLLAGSFGTLAGKYGPRLFMAAGPIVCGGGYWLMTMAAEPFNFWFQLLPGLLVFAVGLSVTVAPLTAAILGSVPPEQSGIGSAINNAVSRVAGLIAIALAGVLLGGMLDYESFRRIMGITAGLFLVGGVVSAFGITNKPAIHTEVPVVAAANCQDRPGAASTGALPAVK</sequence>
<feature type="transmembrane region" description="Helical" evidence="6">
    <location>
        <begin position="422"/>
        <end position="441"/>
    </location>
</feature>
<evidence type="ECO:0000259" key="7">
    <source>
        <dbReference type="PROSITE" id="PS50850"/>
    </source>
</evidence>
<dbReference type="SUPFAM" id="SSF103473">
    <property type="entry name" value="MFS general substrate transporter"/>
    <property type="match status" value="1"/>
</dbReference>
<feature type="region of interest" description="Disordered" evidence="5">
    <location>
        <begin position="192"/>
        <end position="215"/>
    </location>
</feature>
<dbReference type="CDD" id="cd17321">
    <property type="entry name" value="MFS_MMR_MDR_like"/>
    <property type="match status" value="1"/>
</dbReference>
<feature type="transmembrane region" description="Helical" evidence="6">
    <location>
        <begin position="374"/>
        <end position="401"/>
    </location>
</feature>
<dbReference type="AlphaFoldDB" id="A0A2V5L8X6"/>
<organism evidence="8 9">
    <name type="scientific">Arthrobacter livingstonensis</name>
    <dbReference type="NCBI Taxonomy" id="670078"/>
    <lineage>
        <taxon>Bacteria</taxon>
        <taxon>Bacillati</taxon>
        <taxon>Actinomycetota</taxon>
        <taxon>Actinomycetes</taxon>
        <taxon>Micrococcales</taxon>
        <taxon>Micrococcaceae</taxon>
        <taxon>Arthrobacter</taxon>
    </lineage>
</organism>
<evidence type="ECO:0000256" key="2">
    <source>
        <dbReference type="ARBA" id="ARBA00022692"/>
    </source>
</evidence>
<dbReference type="Pfam" id="PF07690">
    <property type="entry name" value="MFS_1"/>
    <property type="match status" value="1"/>
</dbReference>
<evidence type="ECO:0000256" key="3">
    <source>
        <dbReference type="ARBA" id="ARBA00022989"/>
    </source>
</evidence>
<gene>
    <name evidence="8" type="ORF">CVV68_08390</name>
</gene>
<dbReference type="InterPro" id="IPR011701">
    <property type="entry name" value="MFS"/>
</dbReference>
<evidence type="ECO:0000313" key="8">
    <source>
        <dbReference type="EMBL" id="PYI67975.1"/>
    </source>
</evidence>
<dbReference type="OrthoDB" id="7375466at2"/>